<dbReference type="GO" id="GO:0006089">
    <property type="term" value="P:lactate metabolic process"/>
    <property type="evidence" value="ECO:0007669"/>
    <property type="project" value="TreeGrafter"/>
</dbReference>
<evidence type="ECO:0000259" key="10">
    <source>
        <dbReference type="Pfam" id="PF00056"/>
    </source>
</evidence>
<reference evidence="12" key="2">
    <citation type="submission" date="2022-08" db="UniProtKB">
        <authorList>
            <consortium name="EnsemblMetazoa"/>
        </authorList>
    </citation>
    <scope>IDENTIFICATION</scope>
    <source>
        <strain evidence="12">STECLA/ALBI9_A</strain>
    </source>
</reference>
<evidence type="ECO:0000256" key="4">
    <source>
        <dbReference type="ARBA" id="ARBA00023002"/>
    </source>
</evidence>
<dbReference type="HAMAP" id="MF_00488">
    <property type="entry name" value="Lactate_dehydrog"/>
    <property type="match status" value="1"/>
</dbReference>
<dbReference type="InterPro" id="IPR036291">
    <property type="entry name" value="NAD(P)-bd_dom_sf"/>
</dbReference>
<comment type="pathway">
    <text evidence="1 9">Fermentation; pyruvate fermentation to lactate; (S)-lactate from pyruvate: step 1/1.</text>
</comment>
<dbReference type="VEuPathDB" id="VectorBase:AALB20_032992"/>
<dbReference type="GO" id="GO:0004459">
    <property type="term" value="F:L-lactate dehydrogenase (NAD+) activity"/>
    <property type="evidence" value="ECO:0007669"/>
    <property type="project" value="UniProtKB-EC"/>
</dbReference>
<reference evidence="12 13" key="1">
    <citation type="journal article" date="2017" name="G3 (Bethesda)">
        <title>The Physical Genome Mapping of Anopheles albimanus Corrected Scaffold Misassemblies and Identified Interarm Rearrangements in Genus Anopheles.</title>
        <authorList>
            <person name="Artemov G.N."/>
            <person name="Peery A.N."/>
            <person name="Jiang X."/>
            <person name="Tu Z."/>
            <person name="Stegniy V.N."/>
            <person name="Sharakhova M.V."/>
            <person name="Sharakhov I.V."/>
        </authorList>
    </citation>
    <scope>NUCLEOTIDE SEQUENCE [LARGE SCALE GENOMIC DNA]</scope>
    <source>
        <strain evidence="12 13">ALBI9_A</strain>
    </source>
</reference>
<dbReference type="PRINTS" id="PR00086">
    <property type="entry name" value="LLDHDRGNASE"/>
</dbReference>
<dbReference type="SUPFAM" id="SSF56327">
    <property type="entry name" value="LDH C-terminal domain-like"/>
    <property type="match status" value="1"/>
</dbReference>
<dbReference type="NCBIfam" id="TIGR01771">
    <property type="entry name" value="L-LDH-NAD"/>
    <property type="match status" value="1"/>
</dbReference>
<dbReference type="PIRSF" id="PIRSF000102">
    <property type="entry name" value="Lac_mal_DH"/>
    <property type="match status" value="1"/>
</dbReference>
<dbReference type="InterPro" id="IPR022383">
    <property type="entry name" value="Lactate/malate_DH_C"/>
</dbReference>
<dbReference type="InterPro" id="IPR018177">
    <property type="entry name" value="L-lactate_DH_AS"/>
</dbReference>
<keyword evidence="13" id="KW-1185">Reference proteome</keyword>
<feature type="binding site" evidence="8">
    <location>
        <begin position="174"/>
        <end position="176"/>
    </location>
    <ligand>
        <name>NAD(+)</name>
        <dbReference type="ChEBI" id="CHEBI:57540"/>
    </ligand>
</feature>
<evidence type="ECO:0000313" key="13">
    <source>
        <dbReference type="Proteomes" id="UP000069272"/>
    </source>
</evidence>
<dbReference type="Pfam" id="PF00056">
    <property type="entry name" value="Ldh_1_N"/>
    <property type="match status" value="2"/>
</dbReference>
<evidence type="ECO:0000256" key="1">
    <source>
        <dbReference type="ARBA" id="ARBA00004843"/>
    </source>
</evidence>
<feature type="binding site" evidence="8">
    <location>
        <position position="52"/>
    </location>
    <ligand>
        <name>NAD(+)</name>
        <dbReference type="ChEBI" id="CHEBI:57540"/>
    </ligand>
</feature>
<dbReference type="InterPro" id="IPR001557">
    <property type="entry name" value="L-lactate/malate_DH"/>
</dbReference>
<dbReference type="AlphaFoldDB" id="A0A182FDZ7"/>
<evidence type="ECO:0000256" key="6">
    <source>
        <dbReference type="ARBA" id="ARBA00049258"/>
    </source>
</evidence>
<feature type="domain" description="Lactate/malate dehydrogenase N-terminal" evidence="10">
    <location>
        <begin position="117"/>
        <end position="198"/>
    </location>
</feature>
<dbReference type="PROSITE" id="PS51257">
    <property type="entry name" value="PROKAR_LIPOPROTEIN"/>
    <property type="match status" value="1"/>
</dbReference>
<accession>A0A182FDZ7</accession>
<feature type="active site" description="Proton acceptor" evidence="7">
    <location>
        <position position="231"/>
    </location>
</feature>
<dbReference type="Pfam" id="PF02866">
    <property type="entry name" value="Ldh_1_C"/>
    <property type="match status" value="1"/>
</dbReference>
<keyword evidence="4 9" id="KW-0560">Oxidoreductase</keyword>
<evidence type="ECO:0000256" key="2">
    <source>
        <dbReference type="ARBA" id="ARBA00006054"/>
    </source>
</evidence>
<dbReference type="PANTHER" id="PTHR43128">
    <property type="entry name" value="L-2-HYDROXYCARBOXYLATE DEHYDROGENASE (NAD(P)(+))"/>
    <property type="match status" value="1"/>
</dbReference>
<feature type="binding site" evidence="8">
    <location>
        <begin position="27"/>
        <end position="32"/>
    </location>
    <ligand>
        <name>NAD(+)</name>
        <dbReference type="ChEBI" id="CHEBI:57540"/>
    </ligand>
</feature>
<comment type="catalytic activity">
    <reaction evidence="6 9">
        <text>(S)-lactate + NAD(+) = pyruvate + NADH + H(+)</text>
        <dbReference type="Rhea" id="RHEA:23444"/>
        <dbReference type="ChEBI" id="CHEBI:15361"/>
        <dbReference type="ChEBI" id="CHEBI:15378"/>
        <dbReference type="ChEBI" id="CHEBI:16651"/>
        <dbReference type="ChEBI" id="CHEBI:57540"/>
        <dbReference type="ChEBI" id="CHEBI:57945"/>
        <dbReference type="EC" id="1.1.1.27"/>
    </reaction>
</comment>
<evidence type="ECO:0000259" key="11">
    <source>
        <dbReference type="Pfam" id="PF02866"/>
    </source>
</evidence>
<evidence type="ECO:0000256" key="7">
    <source>
        <dbReference type="PIRSR" id="PIRSR000102-1"/>
    </source>
</evidence>
<dbReference type="EC" id="1.1.1.27" evidence="3 9"/>
<proteinExistence type="inferred from homology"/>
<dbReference type="VEuPathDB" id="VectorBase:AALB004738"/>
<name>A0A182FDZ7_ANOAL</name>
<organism evidence="12 13">
    <name type="scientific">Anopheles albimanus</name>
    <name type="common">New world malaria mosquito</name>
    <dbReference type="NCBI Taxonomy" id="7167"/>
    <lineage>
        <taxon>Eukaryota</taxon>
        <taxon>Metazoa</taxon>
        <taxon>Ecdysozoa</taxon>
        <taxon>Arthropoda</taxon>
        <taxon>Hexapoda</taxon>
        <taxon>Insecta</taxon>
        <taxon>Pterygota</taxon>
        <taxon>Neoptera</taxon>
        <taxon>Endopterygota</taxon>
        <taxon>Diptera</taxon>
        <taxon>Nematocera</taxon>
        <taxon>Culicoidea</taxon>
        <taxon>Culicidae</taxon>
        <taxon>Anophelinae</taxon>
        <taxon>Anopheles</taxon>
    </lineage>
</organism>
<dbReference type="InterPro" id="IPR011304">
    <property type="entry name" value="L-lactate_DH"/>
</dbReference>
<evidence type="ECO:0000256" key="8">
    <source>
        <dbReference type="PIRSR" id="PIRSR000102-3"/>
    </source>
</evidence>
<evidence type="ECO:0000256" key="9">
    <source>
        <dbReference type="RuleBase" id="RU000496"/>
    </source>
</evidence>
<dbReference type="GO" id="GO:0005737">
    <property type="term" value="C:cytoplasm"/>
    <property type="evidence" value="ECO:0007669"/>
    <property type="project" value="InterPro"/>
</dbReference>
<evidence type="ECO:0000256" key="5">
    <source>
        <dbReference type="ARBA" id="ARBA00023027"/>
    </source>
</evidence>
<dbReference type="STRING" id="7167.A0A182FDZ7"/>
<dbReference type="Gene3D" id="3.40.50.720">
    <property type="entry name" value="NAD(P)-binding Rossmann-like Domain"/>
    <property type="match status" value="2"/>
</dbReference>
<dbReference type="SUPFAM" id="SSF51735">
    <property type="entry name" value="NAD(P)-binding Rossmann-fold domains"/>
    <property type="match status" value="1"/>
</dbReference>
<keyword evidence="5 8" id="KW-0520">NAD</keyword>
<sequence>MSEVKAKLLTQVAEPMTSSGNKVTIVGIGQVGMACAFSILTQNVSSEIALVDVNADKLQGEKLDLQHGSAFMKNAQISASTGMNGNSEIAGILPDERGDAIPNPQQERAVVLMRIEKIQNFSVSAGSRLIVITAGVRQKEGESRLDLVQRNTDILKGIIPKLVAQSPDCILLVVSNPVDILTYVAWKLSGLPKNRVIGSGTNLDSSRFRFLMSQKLGVAPTSCHGWIIGEHGDSSVPVWSGVNVAGVRLAEINPSIGTSDDTEKWGDLHHEVVNSAYEVIRLKGYTSWAIGLSVASLASALLRNTYNVHAVSTLVAGEHGITDDVYLSLPCVLGRNGVSHVVKQILTTEETQKLQASAKLMAQVQAGIKF</sequence>
<dbReference type="PANTHER" id="PTHR43128:SF16">
    <property type="entry name" value="L-LACTATE DEHYDROGENASE"/>
    <property type="match status" value="1"/>
</dbReference>
<feature type="domain" description="Lactate/malate dehydrogenase N-terminal" evidence="10">
    <location>
        <begin position="22"/>
        <end position="78"/>
    </location>
</feature>
<dbReference type="InterPro" id="IPR001236">
    <property type="entry name" value="Lactate/malate_DH_N"/>
</dbReference>
<feature type="binding site" evidence="8">
    <location>
        <position position="151"/>
    </location>
    <ligand>
        <name>NAD(+)</name>
        <dbReference type="ChEBI" id="CHEBI:57540"/>
    </ligand>
</feature>
<dbReference type="PROSITE" id="PS00064">
    <property type="entry name" value="L_LDH"/>
    <property type="match status" value="1"/>
</dbReference>
<dbReference type="Gene3D" id="3.90.110.10">
    <property type="entry name" value="Lactate dehydrogenase/glycoside hydrolase, family 4, C-terminal"/>
    <property type="match status" value="1"/>
</dbReference>
<protein>
    <recommendedName>
        <fullName evidence="3 9">L-lactate dehydrogenase</fullName>
        <ecNumber evidence="3 9">1.1.1.27</ecNumber>
    </recommendedName>
</protein>
<dbReference type="Proteomes" id="UP000069272">
    <property type="component" value="Chromosome 3L"/>
</dbReference>
<evidence type="ECO:0000256" key="3">
    <source>
        <dbReference type="ARBA" id="ARBA00012967"/>
    </source>
</evidence>
<evidence type="ECO:0000313" key="12">
    <source>
        <dbReference type="EnsemblMetazoa" id="AALB004738-PA"/>
    </source>
</evidence>
<comment type="similarity">
    <text evidence="2">Belongs to the LDH/MDH superfamily. LDH family.</text>
</comment>
<dbReference type="CDD" id="cd05293">
    <property type="entry name" value="LDH_1"/>
    <property type="match status" value="1"/>
</dbReference>
<feature type="domain" description="Lactate/malate dehydrogenase C-terminal" evidence="11">
    <location>
        <begin position="201"/>
        <end position="362"/>
    </location>
</feature>
<dbReference type="EnsemblMetazoa" id="AALB004738-RA">
    <property type="protein sequence ID" value="AALB004738-PA"/>
    <property type="gene ID" value="AALB004738"/>
</dbReference>
<dbReference type="InterPro" id="IPR015955">
    <property type="entry name" value="Lactate_DH/Glyco_Ohase_4_C"/>
</dbReference>